<feature type="repeat" description="WD" evidence="19">
    <location>
        <begin position="717"/>
        <end position="758"/>
    </location>
</feature>
<keyword evidence="9" id="KW-0677">Repeat</keyword>
<dbReference type="InterPro" id="IPR019775">
    <property type="entry name" value="WD40_repeat_CS"/>
</dbReference>
<evidence type="ECO:0000256" key="8">
    <source>
        <dbReference type="ARBA" id="ARBA00022574"/>
    </source>
</evidence>
<dbReference type="PRINTS" id="PR00320">
    <property type="entry name" value="GPROTEINBRPT"/>
</dbReference>
<dbReference type="GO" id="GO:0005730">
    <property type="term" value="C:nucleolus"/>
    <property type="evidence" value="ECO:0007669"/>
    <property type="project" value="UniProtKB-SubCell"/>
</dbReference>
<dbReference type="GO" id="GO:0051018">
    <property type="term" value="F:protein kinase A binding"/>
    <property type="evidence" value="ECO:0007669"/>
    <property type="project" value="InterPro"/>
</dbReference>
<name>M7BIM9_CHEMY</name>
<dbReference type="SMART" id="SM00320">
    <property type="entry name" value="WD40"/>
    <property type="match status" value="8"/>
</dbReference>
<evidence type="ECO:0000256" key="20">
    <source>
        <dbReference type="SAM" id="MobiDB-lite"/>
    </source>
</evidence>
<evidence type="ECO:0000313" key="23">
    <source>
        <dbReference type="Proteomes" id="UP000031443"/>
    </source>
</evidence>
<keyword evidence="8 19" id="KW-0853">WD repeat</keyword>
<dbReference type="Pfam" id="PF08154">
    <property type="entry name" value="NLE"/>
    <property type="match status" value="1"/>
</dbReference>
<evidence type="ECO:0000256" key="2">
    <source>
        <dbReference type="ARBA" id="ARBA00004370"/>
    </source>
</evidence>
<feature type="repeat" description="WD" evidence="19">
    <location>
        <begin position="933"/>
        <end position="974"/>
    </location>
</feature>
<feature type="repeat" description="WD" evidence="19">
    <location>
        <begin position="675"/>
        <end position="716"/>
    </location>
</feature>
<feature type="domain" description="RGS" evidence="21">
    <location>
        <begin position="370"/>
        <end position="496"/>
    </location>
</feature>
<comment type="function">
    <text evidence="15">Differentially targeted protein that binds to type I and II regulatory subunits of protein kinase A and anchors them to the mitochondria or the plasma membrane. Although the physiological relevance between PKA and AKAPS with mitochondria is not fully understood, one idea is that BAD, a proapoptotic member, is phosphorylated and inactivated by mitochondria-anchored PKA. It cannot be excluded too that it may facilitate PKA as well as G protein signal transduction, by acting as an adapter for assembling multiprotein complexes. With its RGS domain, it could lead to the interaction to G-alpha proteins, providing a link between the signaling machinery and the downstream kinase.</text>
</comment>
<sequence>MFLIFQVDTLVDQILPELRMVKGKEQEKTTDVKAIKTSIPVHSPQRSTRNHALLEAAGPSHVAINAISANMDSFSSSRTAALKKQPSHMEAAHFGDLGRSCLNYQAQETKSSLSKTLEQVLRDSVALPYFIQFMALRRMEHLVKFWLEAESFHSTTWSRIRAHSLNTVKQSSLAEPVFPSVKQHETTVSSPTGLLDERLEDSSTVHLLMTKTVPTNLNDRIGNIQNHLLSSHDSNNARVLHLGKSEAGTHSVPAEQEDSSKLTVSNRNSPSSALKDLSGKLMKSIERDAVITFTKYISPDAAKPIPITEAMRNDIVAKICGEDGQVDPNCFITAQSIVFNAMEQEHFSEFLRSHHFCKYQIEVLTSGTVYLADILFCESALFYFSEYMEKEDAVNILQFWLAADNFQSQLAAKKGQYDGQEAQNDAMILYDRYFSLQATHPLGFDDFVRLEIESNICREGGPLPNCFTTPLRQAWTTMEKVFLPGFLSSNLYYKYLNDLIHSVRGDEFAGGNIALTVQGPSSSPDTEPHTTGSDGSASQAQEEMAWRIAKMIVNDVMQQAQNDQPLEKVTKVATMQGDVERLLILFKDEAGEILGSPFDVPIDITPEKLQLVCNALLQKEEPLPLAFYVHDAEIVTSLENTLAGQVVETERVLDIIYQPQAVFKVRAVTRCTSSLEGHTEAVISVAFSPTGKYLASGSGDTTVRFWDLSTETPHFTAKGHRHWVLSIAWSPDGRKLASGCKNSQIFLWDPDTGNQIGRVLAGHSKWITWLCWEPLHINPESRYLASASKDCSIRIWDTIAGRCDKILTGHTQSVTCVKWGGDGLLFSSSQDRTIKVWRGQDGILCRTLQGHGHWVNTMALSTDYVLRTGAFEPAEASVNPQDVSGTLAELKEKAQHRYDQVRGQGPERLVSGSDDFTLFLWAPAEDKKALERMTGHQALINHVLFSPDTRIIASASFDKSIKLWDGRTGKYLTSLRGHVSAVYQIAWSADSRLLVSGSSDSTLKVWDAKTRKLAIDLPGHADEVFAVDWSPDGQRVASGGKDKCLRMVEVVSKGCSCAFEVNGKTPLDFHGAELVPY</sequence>
<dbReference type="PROSITE" id="PS50132">
    <property type="entry name" value="RGS"/>
    <property type="match status" value="2"/>
</dbReference>
<dbReference type="PANTHER" id="PTHR19848">
    <property type="entry name" value="WD40 REPEAT PROTEIN"/>
    <property type="match status" value="1"/>
</dbReference>
<feature type="repeat" description="WD" evidence="19">
    <location>
        <begin position="760"/>
        <end position="797"/>
    </location>
</feature>
<dbReference type="SUPFAM" id="SSF48097">
    <property type="entry name" value="Regulator of G-protein signaling, RGS"/>
    <property type="match status" value="2"/>
</dbReference>
<reference evidence="23" key="1">
    <citation type="journal article" date="2013" name="Nat. Genet.">
        <title>The draft genomes of soft-shell turtle and green sea turtle yield insights into the development and evolution of the turtle-specific body plan.</title>
        <authorList>
            <person name="Wang Z."/>
            <person name="Pascual-Anaya J."/>
            <person name="Zadissa A."/>
            <person name="Li W."/>
            <person name="Niimura Y."/>
            <person name="Huang Z."/>
            <person name="Li C."/>
            <person name="White S."/>
            <person name="Xiong Z."/>
            <person name="Fang D."/>
            <person name="Wang B."/>
            <person name="Ming Y."/>
            <person name="Chen Y."/>
            <person name="Zheng Y."/>
            <person name="Kuraku S."/>
            <person name="Pignatelli M."/>
            <person name="Herrero J."/>
            <person name="Beal K."/>
            <person name="Nozawa M."/>
            <person name="Li Q."/>
            <person name="Wang J."/>
            <person name="Zhang H."/>
            <person name="Yu L."/>
            <person name="Shigenobu S."/>
            <person name="Wang J."/>
            <person name="Liu J."/>
            <person name="Flicek P."/>
            <person name="Searle S."/>
            <person name="Wang J."/>
            <person name="Kuratani S."/>
            <person name="Yin Y."/>
            <person name="Aken B."/>
            <person name="Zhang G."/>
            <person name="Irie N."/>
        </authorList>
    </citation>
    <scope>NUCLEOTIDE SEQUENCE [LARGE SCALE GENOMIC DNA]</scope>
</reference>
<dbReference type="CDD" id="cd08735">
    <property type="entry name" value="RGS_AKAP2_1"/>
    <property type="match status" value="1"/>
</dbReference>
<dbReference type="CDD" id="cd08721">
    <property type="entry name" value="RGS_AKAP2_2"/>
    <property type="match status" value="1"/>
</dbReference>
<keyword evidence="13" id="KW-0472">Membrane</keyword>
<evidence type="ECO:0000256" key="7">
    <source>
        <dbReference type="ARBA" id="ARBA00022553"/>
    </source>
</evidence>
<dbReference type="InterPro" id="IPR020472">
    <property type="entry name" value="WD40_PAC1"/>
</dbReference>
<protein>
    <recommendedName>
        <fullName evidence="16">A-kinase anchor protein 10, mitochondrial</fullName>
    </recommendedName>
    <alternativeName>
        <fullName evidence="17">Dual specificity A kinase-anchoring protein 2</fullName>
    </alternativeName>
    <alternativeName>
        <fullName evidence="5">Notchless protein homolog 1</fullName>
    </alternativeName>
    <alternativeName>
        <fullName evidence="18">Protein kinase A-anchoring protein 10</fullName>
    </alternativeName>
</protein>
<feature type="repeat" description="WD" evidence="19">
    <location>
        <begin position="1017"/>
        <end position="1047"/>
    </location>
</feature>
<evidence type="ECO:0000256" key="11">
    <source>
        <dbReference type="ARBA" id="ARBA00022976"/>
    </source>
</evidence>
<evidence type="ECO:0000256" key="14">
    <source>
        <dbReference type="ARBA" id="ARBA00023242"/>
    </source>
</evidence>
<evidence type="ECO:0000256" key="19">
    <source>
        <dbReference type="PROSITE-ProRule" id="PRU00221"/>
    </source>
</evidence>
<organism evidence="22 23">
    <name type="scientific">Chelonia mydas</name>
    <name type="common">Green sea-turtle</name>
    <name type="synonym">Chelonia agassizi</name>
    <dbReference type="NCBI Taxonomy" id="8469"/>
    <lineage>
        <taxon>Eukaryota</taxon>
        <taxon>Metazoa</taxon>
        <taxon>Chordata</taxon>
        <taxon>Craniata</taxon>
        <taxon>Vertebrata</taxon>
        <taxon>Euteleostomi</taxon>
        <taxon>Archelosauria</taxon>
        <taxon>Testudinata</taxon>
        <taxon>Testudines</taxon>
        <taxon>Cryptodira</taxon>
        <taxon>Durocryptodira</taxon>
        <taxon>Americhelydia</taxon>
        <taxon>Chelonioidea</taxon>
        <taxon>Cheloniidae</taxon>
        <taxon>Chelonia</taxon>
    </lineage>
</organism>
<dbReference type="CDD" id="cd12804">
    <property type="entry name" value="AKAP10_AKB"/>
    <property type="match status" value="1"/>
</dbReference>
<keyword evidence="10" id="KW-0809">Transit peptide</keyword>
<dbReference type="GO" id="GO:0016020">
    <property type="term" value="C:membrane"/>
    <property type="evidence" value="ECO:0007669"/>
    <property type="project" value="UniProtKB-SubCell"/>
</dbReference>
<dbReference type="InterPro" id="IPR001680">
    <property type="entry name" value="WD40_rpt"/>
</dbReference>
<dbReference type="Pfam" id="PF00400">
    <property type="entry name" value="WD40"/>
    <property type="match status" value="7"/>
</dbReference>
<dbReference type="PANTHER" id="PTHR19848:SF0">
    <property type="entry name" value="NOTCHLESS PROTEIN HOMOLOG 1"/>
    <property type="match status" value="1"/>
</dbReference>
<evidence type="ECO:0000256" key="5">
    <source>
        <dbReference type="ARBA" id="ARBA00021107"/>
    </source>
</evidence>
<feature type="repeat" description="WD" evidence="19">
    <location>
        <begin position="975"/>
        <end position="1016"/>
    </location>
</feature>
<dbReference type="InterPro" id="IPR036305">
    <property type="entry name" value="RGS_sf"/>
</dbReference>
<evidence type="ECO:0000256" key="6">
    <source>
        <dbReference type="ARBA" id="ARBA00022490"/>
    </source>
</evidence>
<keyword evidence="12" id="KW-0496">Mitochondrion</keyword>
<dbReference type="InterPro" id="IPR012972">
    <property type="entry name" value="NLE"/>
</dbReference>
<feature type="compositionally biased region" description="Polar residues" evidence="20">
    <location>
        <begin position="261"/>
        <end position="272"/>
    </location>
</feature>
<dbReference type="SUPFAM" id="SSF50978">
    <property type="entry name" value="WD40 repeat-like"/>
    <property type="match status" value="1"/>
</dbReference>
<keyword evidence="11" id="KW-0914">Notch signaling pathway</keyword>
<dbReference type="GO" id="GO:0000027">
    <property type="term" value="P:ribosomal large subunit assembly"/>
    <property type="evidence" value="ECO:0007669"/>
    <property type="project" value="TreeGrafter"/>
</dbReference>
<evidence type="ECO:0000259" key="21">
    <source>
        <dbReference type="PROSITE" id="PS50132"/>
    </source>
</evidence>
<evidence type="ECO:0000256" key="4">
    <source>
        <dbReference type="ARBA" id="ARBA00004604"/>
    </source>
</evidence>
<feature type="region of interest" description="Disordered" evidence="20">
    <location>
        <begin position="247"/>
        <end position="275"/>
    </location>
</feature>
<dbReference type="InterPro" id="IPR037719">
    <property type="entry name" value="AKAP10_AKB_dom"/>
</dbReference>
<dbReference type="CDD" id="cd00200">
    <property type="entry name" value="WD40"/>
    <property type="match status" value="1"/>
</dbReference>
<keyword evidence="23" id="KW-1185">Reference proteome</keyword>
<dbReference type="PROSITE" id="PS50294">
    <property type="entry name" value="WD_REPEATS_REGION"/>
    <property type="match status" value="7"/>
</dbReference>
<evidence type="ECO:0000256" key="16">
    <source>
        <dbReference type="ARBA" id="ARBA00069977"/>
    </source>
</evidence>
<dbReference type="InterPro" id="IPR001632">
    <property type="entry name" value="WD40_G-protein_beta-like"/>
</dbReference>
<proteinExistence type="predicted"/>
<keyword evidence="7" id="KW-0597">Phosphoprotein</keyword>
<evidence type="ECO:0000256" key="17">
    <source>
        <dbReference type="ARBA" id="ARBA00076307"/>
    </source>
</evidence>
<evidence type="ECO:0000256" key="3">
    <source>
        <dbReference type="ARBA" id="ARBA00004496"/>
    </source>
</evidence>
<dbReference type="InterPro" id="IPR044926">
    <property type="entry name" value="RGS_subdomain_2"/>
</dbReference>
<keyword evidence="22" id="KW-0808">Transferase</keyword>
<keyword evidence="6" id="KW-0963">Cytoplasm</keyword>
<dbReference type="SMART" id="SM00315">
    <property type="entry name" value="RGS"/>
    <property type="match status" value="2"/>
</dbReference>
<dbReference type="PROSITE" id="PS00678">
    <property type="entry name" value="WD_REPEATS_1"/>
    <property type="match status" value="2"/>
</dbReference>
<feature type="region of interest" description="Disordered" evidence="20">
    <location>
        <begin position="514"/>
        <end position="540"/>
    </location>
</feature>
<keyword evidence="22" id="KW-0418">Kinase</keyword>
<evidence type="ECO:0000313" key="22">
    <source>
        <dbReference type="EMBL" id="EMP37756.1"/>
    </source>
</evidence>
<evidence type="ECO:0000256" key="9">
    <source>
        <dbReference type="ARBA" id="ARBA00022737"/>
    </source>
</evidence>
<feature type="domain" description="RGS" evidence="21">
    <location>
        <begin position="116"/>
        <end position="360"/>
    </location>
</feature>
<dbReference type="EMBL" id="KB521250">
    <property type="protein sequence ID" value="EMP37756.1"/>
    <property type="molecule type" value="Genomic_DNA"/>
</dbReference>
<evidence type="ECO:0000256" key="18">
    <source>
        <dbReference type="ARBA" id="ARBA00077652"/>
    </source>
</evidence>
<dbReference type="FunFam" id="1.10.167.10:FF:000005">
    <property type="entry name" value="Putative A-kinase anchor protein 10 mitochondrial"/>
    <property type="match status" value="1"/>
</dbReference>
<keyword evidence="14" id="KW-0539">Nucleus</keyword>
<gene>
    <name evidence="22" type="ORF">UY3_05039</name>
</gene>
<evidence type="ECO:0000256" key="15">
    <source>
        <dbReference type="ARBA" id="ARBA00055118"/>
    </source>
</evidence>
<comment type="subcellular location">
    <subcellularLocation>
        <location evidence="3">Cytoplasm</location>
    </subcellularLocation>
    <subcellularLocation>
        <location evidence="2">Membrane</location>
    </subcellularLocation>
    <subcellularLocation>
        <location evidence="1">Mitochondrion</location>
    </subcellularLocation>
    <subcellularLocation>
        <location evidence="4">Nucleus</location>
        <location evidence="4">Nucleolus</location>
    </subcellularLocation>
</comment>
<evidence type="ECO:0000256" key="12">
    <source>
        <dbReference type="ARBA" id="ARBA00023128"/>
    </source>
</evidence>
<evidence type="ECO:0000256" key="10">
    <source>
        <dbReference type="ARBA" id="ARBA00022946"/>
    </source>
</evidence>
<dbReference type="InterPro" id="IPR036322">
    <property type="entry name" value="WD40_repeat_dom_sf"/>
</dbReference>
<evidence type="ECO:0000256" key="1">
    <source>
        <dbReference type="ARBA" id="ARBA00004173"/>
    </source>
</evidence>
<feature type="repeat" description="WD" evidence="19">
    <location>
        <begin position="807"/>
        <end position="837"/>
    </location>
</feature>
<dbReference type="Gene3D" id="1.10.167.10">
    <property type="entry name" value="Regulator of G-protein Signalling 4, domain 2"/>
    <property type="match status" value="3"/>
</dbReference>
<evidence type="ECO:0000256" key="13">
    <source>
        <dbReference type="ARBA" id="ARBA00023136"/>
    </source>
</evidence>
<dbReference type="InterPro" id="IPR015943">
    <property type="entry name" value="WD40/YVTN_repeat-like_dom_sf"/>
</dbReference>
<feature type="compositionally biased region" description="Polar residues" evidence="20">
    <location>
        <begin position="518"/>
        <end position="540"/>
    </location>
</feature>
<dbReference type="AlphaFoldDB" id="M7BIM9"/>
<dbReference type="Pfam" id="PF00615">
    <property type="entry name" value="RGS"/>
    <property type="match status" value="2"/>
</dbReference>
<dbReference type="Proteomes" id="UP000031443">
    <property type="component" value="Unassembled WGS sequence"/>
</dbReference>
<dbReference type="GO" id="GO:0005739">
    <property type="term" value="C:mitochondrion"/>
    <property type="evidence" value="ECO:0007669"/>
    <property type="project" value="UniProtKB-SubCell"/>
</dbReference>
<dbReference type="FunFam" id="2.130.10.10:FF:000129">
    <property type="entry name" value="Notchless homolog 1 (Drosophila)"/>
    <property type="match status" value="1"/>
</dbReference>
<dbReference type="FunFam" id="1.10.167.10:FF:000022">
    <property type="entry name" value="A-kinase anchor protein 10, mitochondrial"/>
    <property type="match status" value="1"/>
</dbReference>
<dbReference type="PROSITE" id="PS50082">
    <property type="entry name" value="WD_REPEATS_2"/>
    <property type="match status" value="7"/>
</dbReference>
<dbReference type="InterPro" id="IPR016137">
    <property type="entry name" value="RGS"/>
</dbReference>
<accession>M7BIM9</accession>
<dbReference type="GO" id="GO:0007219">
    <property type="term" value="P:Notch signaling pathway"/>
    <property type="evidence" value="ECO:0007669"/>
    <property type="project" value="UniProtKB-KW"/>
</dbReference>
<dbReference type="STRING" id="8469.M7BIM9"/>
<dbReference type="eggNOG" id="KOG3590">
    <property type="taxonomic scope" value="Eukaryota"/>
</dbReference>
<dbReference type="Gene3D" id="2.130.10.10">
    <property type="entry name" value="YVTN repeat-like/Quinoprotein amine dehydrogenase"/>
    <property type="match status" value="1"/>
</dbReference>
<dbReference type="PRINTS" id="PR00319">
    <property type="entry name" value="GPROTEINB"/>
</dbReference>
<dbReference type="GO" id="GO:0016301">
    <property type="term" value="F:kinase activity"/>
    <property type="evidence" value="ECO:0007669"/>
    <property type="project" value="UniProtKB-KW"/>
</dbReference>
<dbReference type="FunFam" id="1.10.167.10:FF:000018">
    <property type="entry name" value="A-kinase anchor protein 10, mitochondrial"/>
    <property type="match status" value="1"/>
</dbReference>